<dbReference type="GO" id="GO:0005576">
    <property type="term" value="C:extracellular region"/>
    <property type="evidence" value="ECO:0007669"/>
    <property type="project" value="InterPro"/>
</dbReference>
<sequence length="218" mass="22355">MHALSLLVVAASAVSALSLSIPNGLSDRALSHRRQLPPRIPTGNIQIIDAADVGNFDYTATLTNAGNVDQACVCFKTINANGQLGFFQGNEEFEFVLTANGGAAAIAADADSLGGCTCGAGSVPLTPFGAFASTFFEFRFANLERAGWSDAVASATVAGAAGFDFPGINVCAIGMCSTINSDGTGSNAYLPGYESEDRLGLNIAPRPINFDVTIAYAG</sequence>
<feature type="signal peptide" evidence="1">
    <location>
        <begin position="1"/>
        <end position="16"/>
    </location>
</feature>
<organism evidence="2 3">
    <name type="scientific">Stachybotrys elegans</name>
    <dbReference type="NCBI Taxonomy" id="80388"/>
    <lineage>
        <taxon>Eukaryota</taxon>
        <taxon>Fungi</taxon>
        <taxon>Dikarya</taxon>
        <taxon>Ascomycota</taxon>
        <taxon>Pezizomycotina</taxon>
        <taxon>Sordariomycetes</taxon>
        <taxon>Hypocreomycetidae</taxon>
        <taxon>Hypocreales</taxon>
        <taxon>Stachybotryaceae</taxon>
        <taxon>Stachybotrys</taxon>
    </lineage>
</organism>
<dbReference type="Pfam" id="PF25312">
    <property type="entry name" value="Allergen_Asp_f_4"/>
    <property type="match status" value="1"/>
</dbReference>
<feature type="chain" id="PRO_5035466226" description="Ubiquitin 3 binding protein But2 C-terminal domain-containing protein" evidence="1">
    <location>
        <begin position="17"/>
        <end position="218"/>
    </location>
</feature>
<dbReference type="PANTHER" id="PTHR42039:SF1">
    <property type="entry name" value="PUTATIVE (AFU_ORTHOLOGUE AFUA_3G02940)-RELATED"/>
    <property type="match status" value="1"/>
</dbReference>
<evidence type="ECO:0000256" key="1">
    <source>
        <dbReference type="SAM" id="SignalP"/>
    </source>
</evidence>
<dbReference type="OrthoDB" id="118256at2759"/>
<evidence type="ECO:0008006" key="4">
    <source>
        <dbReference type="Google" id="ProtNLM"/>
    </source>
</evidence>
<keyword evidence="3" id="KW-1185">Reference proteome</keyword>
<proteinExistence type="predicted"/>
<dbReference type="GO" id="GO:0019863">
    <property type="term" value="F:IgE binding"/>
    <property type="evidence" value="ECO:0007669"/>
    <property type="project" value="InterPro"/>
</dbReference>
<reference evidence="2" key="1">
    <citation type="journal article" date="2021" name="Nat. Commun.">
        <title>Genetic determinants of endophytism in the Arabidopsis root mycobiome.</title>
        <authorList>
            <person name="Mesny F."/>
            <person name="Miyauchi S."/>
            <person name="Thiergart T."/>
            <person name="Pickel B."/>
            <person name="Atanasova L."/>
            <person name="Karlsson M."/>
            <person name="Huettel B."/>
            <person name="Barry K.W."/>
            <person name="Haridas S."/>
            <person name="Chen C."/>
            <person name="Bauer D."/>
            <person name="Andreopoulos W."/>
            <person name="Pangilinan J."/>
            <person name="LaButti K."/>
            <person name="Riley R."/>
            <person name="Lipzen A."/>
            <person name="Clum A."/>
            <person name="Drula E."/>
            <person name="Henrissat B."/>
            <person name="Kohler A."/>
            <person name="Grigoriev I.V."/>
            <person name="Martin F.M."/>
            <person name="Hacquard S."/>
        </authorList>
    </citation>
    <scope>NUCLEOTIDE SEQUENCE</scope>
    <source>
        <strain evidence="2">MPI-CAGE-CH-0235</strain>
    </source>
</reference>
<accession>A0A8K0SCQ9</accession>
<dbReference type="AlphaFoldDB" id="A0A8K0SCQ9"/>
<gene>
    <name evidence="2" type="ORF">B0I35DRAFT_485374</name>
</gene>
<dbReference type="PANTHER" id="PTHR42039">
    <property type="entry name" value="PUTATIVE (AFU_ORTHOLOGUE AFUA_3G02940)-RELATED"/>
    <property type="match status" value="1"/>
</dbReference>
<name>A0A8K0SCQ9_9HYPO</name>
<evidence type="ECO:0000313" key="3">
    <source>
        <dbReference type="Proteomes" id="UP000813444"/>
    </source>
</evidence>
<comment type="caution">
    <text evidence="2">The sequence shown here is derived from an EMBL/GenBank/DDBJ whole genome shotgun (WGS) entry which is preliminary data.</text>
</comment>
<protein>
    <recommendedName>
        <fullName evidence="4">Ubiquitin 3 binding protein But2 C-terminal domain-containing protein</fullName>
    </recommendedName>
</protein>
<dbReference type="EMBL" id="JAGPNK010000037">
    <property type="protein sequence ID" value="KAH7303252.1"/>
    <property type="molecule type" value="Genomic_DNA"/>
</dbReference>
<dbReference type="InterPro" id="IPR038903">
    <property type="entry name" value="Allergen_Asp_f_4"/>
</dbReference>
<evidence type="ECO:0000313" key="2">
    <source>
        <dbReference type="EMBL" id="KAH7303252.1"/>
    </source>
</evidence>
<keyword evidence="1" id="KW-0732">Signal</keyword>
<dbReference type="Proteomes" id="UP000813444">
    <property type="component" value="Unassembled WGS sequence"/>
</dbReference>